<name>A0A0S2W4W4_9FIRM</name>
<proteinExistence type="predicted"/>
<accession>A0A0S2W4W4</accession>
<sequence>MSSVIGEKKCSKCGGSMFYDFDCRTQEEYRMCSRCGFTQEWKLLRNEDGTAKLAEDGTWLWDYTETVGYGVVLLMPKSGVGCKYCLTGTLTGEERETVLQNLQAENMDSHSYAVLYAPESGTLTPLYGQMPGDYGEDEETAA</sequence>
<dbReference type="KEGG" id="ibu:IB211_01948c"/>
<dbReference type="Proteomes" id="UP000064844">
    <property type="component" value="Chromosome"/>
</dbReference>
<evidence type="ECO:0000313" key="1">
    <source>
        <dbReference type="EMBL" id="ALP94339.1"/>
    </source>
</evidence>
<dbReference type="AlphaFoldDB" id="A0A0S2W4W4"/>
<dbReference type="EMBL" id="CP011307">
    <property type="protein sequence ID" value="ALP94339.1"/>
    <property type="molecule type" value="Genomic_DNA"/>
</dbReference>
<organism evidence="1 2">
    <name type="scientific">Intestinimonas butyriciproducens</name>
    <dbReference type="NCBI Taxonomy" id="1297617"/>
    <lineage>
        <taxon>Bacteria</taxon>
        <taxon>Bacillati</taxon>
        <taxon>Bacillota</taxon>
        <taxon>Clostridia</taxon>
        <taxon>Eubacteriales</taxon>
        <taxon>Intestinimonas</taxon>
    </lineage>
</organism>
<reference evidence="1 2" key="1">
    <citation type="journal article" date="2015" name="Nat. Commun.">
        <title>Production of butyrate from lysine and the Amadori product fructoselysine by a human gut commensal.</title>
        <authorList>
            <person name="Bui T.P."/>
            <person name="Ritari J."/>
            <person name="Boeren S."/>
            <person name="de Waard P."/>
            <person name="Plugge C.M."/>
            <person name="de Vos W.M."/>
        </authorList>
    </citation>
    <scope>NUCLEOTIDE SEQUENCE [LARGE SCALE GENOMIC DNA]</scope>
    <source>
        <strain evidence="1 2">AF211</strain>
    </source>
</reference>
<keyword evidence="2" id="KW-1185">Reference proteome</keyword>
<reference evidence="2" key="2">
    <citation type="submission" date="2015-04" db="EMBL/GenBank/DDBJ databases">
        <title>A butyrogenic pathway from the amino acid lysine in a human gut commensal.</title>
        <authorList>
            <person name="de Vos W.M."/>
            <person name="Bui N.T.P."/>
            <person name="Plugge C.M."/>
            <person name="Ritari J."/>
        </authorList>
    </citation>
    <scope>NUCLEOTIDE SEQUENCE [LARGE SCALE GENOMIC DNA]</scope>
    <source>
        <strain evidence="2">AF211</strain>
    </source>
</reference>
<protein>
    <submittedName>
        <fullName evidence="1">Uncharacterized protein</fullName>
    </submittedName>
</protein>
<evidence type="ECO:0000313" key="2">
    <source>
        <dbReference type="Proteomes" id="UP000064844"/>
    </source>
</evidence>
<gene>
    <name evidence="1" type="ORF">IB211_01948c</name>
</gene>
<dbReference type="STRING" id="1297617.IB211_01948c"/>